<reference evidence="3 4" key="1">
    <citation type="submission" date="2019-02" db="EMBL/GenBank/DDBJ databases">
        <title>Deep-cultivation of Planctomycetes and their phenomic and genomic characterization uncovers novel biology.</title>
        <authorList>
            <person name="Wiegand S."/>
            <person name="Jogler M."/>
            <person name="Boedeker C."/>
            <person name="Pinto D."/>
            <person name="Vollmers J."/>
            <person name="Rivas-Marin E."/>
            <person name="Kohn T."/>
            <person name="Peeters S.H."/>
            <person name="Heuer A."/>
            <person name="Rast P."/>
            <person name="Oberbeckmann S."/>
            <person name="Bunk B."/>
            <person name="Jeske O."/>
            <person name="Meyerdierks A."/>
            <person name="Storesund J.E."/>
            <person name="Kallscheuer N."/>
            <person name="Luecker S."/>
            <person name="Lage O.M."/>
            <person name="Pohl T."/>
            <person name="Merkel B.J."/>
            <person name="Hornburger P."/>
            <person name="Mueller R.-W."/>
            <person name="Bruemmer F."/>
            <person name="Labrenz M."/>
            <person name="Spormann A.M."/>
            <person name="Op den Camp H."/>
            <person name="Overmann J."/>
            <person name="Amann R."/>
            <person name="Jetten M.S.M."/>
            <person name="Mascher T."/>
            <person name="Medema M.H."/>
            <person name="Devos D.P."/>
            <person name="Kaster A.-K."/>
            <person name="Ovreas L."/>
            <person name="Rohde M."/>
            <person name="Galperin M.Y."/>
            <person name="Jogler C."/>
        </authorList>
    </citation>
    <scope>NUCLEOTIDE SEQUENCE [LARGE SCALE GENOMIC DNA]</scope>
    <source>
        <strain evidence="3 4">Mal33</strain>
    </source>
</reference>
<evidence type="ECO:0000313" key="4">
    <source>
        <dbReference type="Proteomes" id="UP000316770"/>
    </source>
</evidence>
<evidence type="ECO:0000313" key="3">
    <source>
        <dbReference type="EMBL" id="QDV59172.1"/>
    </source>
</evidence>
<keyword evidence="2" id="KW-1133">Transmembrane helix</keyword>
<gene>
    <name evidence="3" type="ORF">Mal33_52000</name>
</gene>
<keyword evidence="4" id="KW-1185">Reference proteome</keyword>
<feature type="transmembrane region" description="Helical" evidence="2">
    <location>
        <begin position="66"/>
        <end position="88"/>
    </location>
</feature>
<feature type="compositionally biased region" description="Basic and acidic residues" evidence="1">
    <location>
        <begin position="8"/>
        <end position="22"/>
    </location>
</feature>
<evidence type="ECO:0000256" key="2">
    <source>
        <dbReference type="SAM" id="Phobius"/>
    </source>
</evidence>
<name>A0A518J1G3_9BACT</name>
<dbReference type="Proteomes" id="UP000316770">
    <property type="component" value="Chromosome"/>
</dbReference>
<evidence type="ECO:0000256" key="1">
    <source>
        <dbReference type="SAM" id="MobiDB-lite"/>
    </source>
</evidence>
<feature type="region of interest" description="Disordered" evidence="1">
    <location>
        <begin position="1"/>
        <end position="22"/>
    </location>
</feature>
<dbReference type="AlphaFoldDB" id="A0A518J1G3"/>
<accession>A0A518J1G3</accession>
<sequence length="92" mass="10206">MESAAEWQSRHAPSDRGAGEGERHRDARLRHYRFFFLVVFLAAAFTATFLVAVFLVAAFFVPRAVATFLVAFFVAAFFVALPLLNALLQPSA</sequence>
<feature type="transmembrane region" description="Helical" evidence="2">
    <location>
        <begin position="34"/>
        <end position="60"/>
    </location>
</feature>
<protein>
    <submittedName>
        <fullName evidence="3">Uncharacterized protein</fullName>
    </submittedName>
</protein>
<dbReference type="EMBL" id="CP036318">
    <property type="protein sequence ID" value="QDV59172.1"/>
    <property type="molecule type" value="Genomic_DNA"/>
</dbReference>
<keyword evidence="2" id="KW-0472">Membrane</keyword>
<organism evidence="3 4">
    <name type="scientific">Rosistilla oblonga</name>
    <dbReference type="NCBI Taxonomy" id="2527990"/>
    <lineage>
        <taxon>Bacteria</taxon>
        <taxon>Pseudomonadati</taxon>
        <taxon>Planctomycetota</taxon>
        <taxon>Planctomycetia</taxon>
        <taxon>Pirellulales</taxon>
        <taxon>Pirellulaceae</taxon>
        <taxon>Rosistilla</taxon>
    </lineage>
</organism>
<proteinExistence type="predicted"/>
<keyword evidence="2" id="KW-0812">Transmembrane</keyword>